<feature type="compositionally biased region" description="Acidic residues" evidence="1">
    <location>
        <begin position="37"/>
        <end position="52"/>
    </location>
</feature>
<reference evidence="3" key="1">
    <citation type="journal article" date="2019" name="Int. J. Syst. Evol. Microbiol.">
        <title>The Global Catalogue of Microorganisms (GCM) 10K type strain sequencing project: providing services to taxonomists for standard genome sequencing and annotation.</title>
        <authorList>
            <consortium name="The Broad Institute Genomics Platform"/>
            <consortium name="The Broad Institute Genome Sequencing Center for Infectious Disease"/>
            <person name="Wu L."/>
            <person name="Ma J."/>
        </authorList>
    </citation>
    <scope>NUCLEOTIDE SEQUENCE [LARGE SCALE GENOMIC DNA]</scope>
    <source>
        <strain evidence="3">CGMCC 1.15197</strain>
    </source>
</reference>
<comment type="caution">
    <text evidence="2">The sequence shown here is derived from an EMBL/GenBank/DDBJ whole genome shotgun (WGS) entry which is preliminary data.</text>
</comment>
<accession>A0ABQ1TV83</accession>
<evidence type="ECO:0000313" key="2">
    <source>
        <dbReference type="EMBL" id="GGF03372.1"/>
    </source>
</evidence>
<sequence>MPYKSNNTNHQSKENHGSPTRSEQSKAGGDKPLGQTGEEEERLTNEYTEDGLDAIPSDLLRHPNRNLDKPDLGKPSYG</sequence>
<gene>
    <name evidence="2" type="ORF">GCM10011383_12940</name>
</gene>
<evidence type="ECO:0000313" key="3">
    <source>
        <dbReference type="Proteomes" id="UP000632273"/>
    </source>
</evidence>
<feature type="compositionally biased region" description="Basic and acidic residues" evidence="1">
    <location>
        <begin position="59"/>
        <end position="72"/>
    </location>
</feature>
<dbReference type="Proteomes" id="UP000632273">
    <property type="component" value="Unassembled WGS sequence"/>
</dbReference>
<dbReference type="EMBL" id="BMHT01000002">
    <property type="protein sequence ID" value="GGF03372.1"/>
    <property type="molecule type" value="Genomic_DNA"/>
</dbReference>
<evidence type="ECO:0000256" key="1">
    <source>
        <dbReference type="SAM" id="MobiDB-lite"/>
    </source>
</evidence>
<name>A0ABQ1TV83_9BACT</name>
<protein>
    <submittedName>
        <fullName evidence="2">Uncharacterized protein</fullName>
    </submittedName>
</protein>
<dbReference type="RefSeq" id="WP_188812273.1">
    <property type="nucleotide sequence ID" value="NZ_BMHT01000002.1"/>
</dbReference>
<feature type="compositionally biased region" description="Polar residues" evidence="1">
    <location>
        <begin position="1"/>
        <end position="10"/>
    </location>
</feature>
<proteinExistence type="predicted"/>
<keyword evidence="3" id="KW-1185">Reference proteome</keyword>
<feature type="region of interest" description="Disordered" evidence="1">
    <location>
        <begin position="1"/>
        <end position="78"/>
    </location>
</feature>
<organism evidence="2 3">
    <name type="scientific">Hymenobacter cavernae</name>
    <dbReference type="NCBI Taxonomy" id="2044852"/>
    <lineage>
        <taxon>Bacteria</taxon>
        <taxon>Pseudomonadati</taxon>
        <taxon>Bacteroidota</taxon>
        <taxon>Cytophagia</taxon>
        <taxon>Cytophagales</taxon>
        <taxon>Hymenobacteraceae</taxon>
        <taxon>Hymenobacter</taxon>
    </lineage>
</organism>